<dbReference type="CDD" id="cd00202">
    <property type="entry name" value="ZnF_GATA"/>
    <property type="match status" value="1"/>
</dbReference>
<dbReference type="PROSITE" id="PS50114">
    <property type="entry name" value="GATA_ZN_FINGER_2"/>
    <property type="match status" value="1"/>
</dbReference>
<reference evidence="9" key="1">
    <citation type="submission" date="2022-07" db="EMBL/GenBank/DDBJ databases">
        <title>Phylogenomic reconstructions and comparative analyses of Kickxellomycotina fungi.</title>
        <authorList>
            <person name="Reynolds N.K."/>
            <person name="Stajich J.E."/>
            <person name="Barry K."/>
            <person name="Grigoriev I.V."/>
            <person name="Crous P."/>
            <person name="Smith M.E."/>
        </authorList>
    </citation>
    <scope>NUCLEOTIDE SEQUENCE</scope>
    <source>
        <strain evidence="9">RSA 861</strain>
    </source>
</reference>
<dbReference type="InterPro" id="IPR013088">
    <property type="entry name" value="Znf_NHR/GATA"/>
</dbReference>
<dbReference type="InterPro" id="IPR000679">
    <property type="entry name" value="Znf_GATA"/>
</dbReference>
<proteinExistence type="predicted"/>
<evidence type="ECO:0000256" key="2">
    <source>
        <dbReference type="ARBA" id="ARBA00022771"/>
    </source>
</evidence>
<dbReference type="Pfam" id="PF00320">
    <property type="entry name" value="GATA"/>
    <property type="match status" value="1"/>
</dbReference>
<dbReference type="GO" id="GO:0043565">
    <property type="term" value="F:sequence-specific DNA binding"/>
    <property type="evidence" value="ECO:0007669"/>
    <property type="project" value="InterPro"/>
</dbReference>
<evidence type="ECO:0000313" key="9">
    <source>
        <dbReference type="EMBL" id="KAJ1928021.1"/>
    </source>
</evidence>
<evidence type="ECO:0000256" key="3">
    <source>
        <dbReference type="ARBA" id="ARBA00022833"/>
    </source>
</evidence>
<dbReference type="OrthoDB" id="2162994at2759"/>
<keyword evidence="3" id="KW-0862">Zinc</keyword>
<feature type="region of interest" description="Disordered" evidence="7">
    <location>
        <begin position="161"/>
        <end position="218"/>
    </location>
</feature>
<evidence type="ECO:0000256" key="6">
    <source>
        <dbReference type="PROSITE-ProRule" id="PRU00094"/>
    </source>
</evidence>
<dbReference type="PROSITE" id="PS00344">
    <property type="entry name" value="GATA_ZN_FINGER_1"/>
    <property type="match status" value="1"/>
</dbReference>
<dbReference type="EMBL" id="JANBPT010000092">
    <property type="protein sequence ID" value="KAJ1928021.1"/>
    <property type="molecule type" value="Genomic_DNA"/>
</dbReference>
<keyword evidence="2 6" id="KW-0863">Zinc-finger</keyword>
<comment type="caution">
    <text evidence="9">The sequence shown here is derived from an EMBL/GenBank/DDBJ whole genome shotgun (WGS) entry which is preliminary data.</text>
</comment>
<dbReference type="GO" id="GO:0008270">
    <property type="term" value="F:zinc ion binding"/>
    <property type="evidence" value="ECO:0007669"/>
    <property type="project" value="UniProtKB-KW"/>
</dbReference>
<evidence type="ECO:0000256" key="7">
    <source>
        <dbReference type="SAM" id="MobiDB-lite"/>
    </source>
</evidence>
<evidence type="ECO:0000259" key="8">
    <source>
        <dbReference type="PROSITE" id="PS50114"/>
    </source>
</evidence>
<evidence type="ECO:0000256" key="1">
    <source>
        <dbReference type="ARBA" id="ARBA00022723"/>
    </source>
</evidence>
<dbReference type="SMART" id="SM00401">
    <property type="entry name" value="ZnF_GATA"/>
    <property type="match status" value="1"/>
</dbReference>
<dbReference type="PANTHER" id="PTHR47172:SF24">
    <property type="entry name" value="GATA ZINC FINGER DOMAIN-CONTAINING PROTEIN 14-RELATED"/>
    <property type="match status" value="1"/>
</dbReference>
<dbReference type="AlphaFoldDB" id="A0A9W8AEU6"/>
<feature type="region of interest" description="Disordered" evidence="7">
    <location>
        <begin position="107"/>
        <end position="126"/>
    </location>
</feature>
<dbReference type="GO" id="GO:0006355">
    <property type="term" value="P:regulation of DNA-templated transcription"/>
    <property type="evidence" value="ECO:0007669"/>
    <property type="project" value="InterPro"/>
</dbReference>
<evidence type="ECO:0000256" key="4">
    <source>
        <dbReference type="ARBA" id="ARBA00023015"/>
    </source>
</evidence>
<feature type="domain" description="GATA-type" evidence="8">
    <location>
        <begin position="37"/>
        <end position="72"/>
    </location>
</feature>
<keyword evidence="10" id="KW-1185">Reference proteome</keyword>
<dbReference type="Gene3D" id="3.30.50.10">
    <property type="entry name" value="Erythroid Transcription Factor GATA-1, subunit A"/>
    <property type="match status" value="1"/>
</dbReference>
<accession>A0A9W8AEU6</accession>
<dbReference type="Proteomes" id="UP001150569">
    <property type="component" value="Unassembled WGS sequence"/>
</dbReference>
<evidence type="ECO:0000313" key="10">
    <source>
        <dbReference type="Proteomes" id="UP001150569"/>
    </source>
</evidence>
<keyword evidence="1" id="KW-0479">Metal-binding</keyword>
<keyword evidence="5" id="KW-0804">Transcription</keyword>
<dbReference type="PANTHER" id="PTHR47172">
    <property type="entry name" value="OS01G0976800 PROTEIN"/>
    <property type="match status" value="1"/>
</dbReference>
<gene>
    <name evidence="9" type="ORF">IWQ60_002436</name>
</gene>
<name>A0A9W8AEU6_9FUNG</name>
<dbReference type="SUPFAM" id="SSF57716">
    <property type="entry name" value="Glucocorticoid receptor-like (DNA-binding domain)"/>
    <property type="match status" value="1"/>
</dbReference>
<sequence>MSAIMVSALTSVKNRENVNERDKRRAYMDPKRQAKILQSAQSCQSCSTTDTPEWRKGPNGPRTLCNACGLVYAKMARVSGGGLSRKSHPTLAQMTIARAMANPTSAQSATLSINSPQTSGSADLPSPAERVTIAMEQTLTLSETQEPGASTTDITVLTTAVSPQPLDEAPGHYTETSDQIEVDPDIPVQAGGEAWKPSRSDSASPEPRDKSSISFIIS</sequence>
<keyword evidence="4" id="KW-0805">Transcription regulation</keyword>
<evidence type="ECO:0000256" key="5">
    <source>
        <dbReference type="ARBA" id="ARBA00023163"/>
    </source>
</evidence>
<feature type="compositionally biased region" description="Polar residues" evidence="7">
    <location>
        <begin position="107"/>
        <end position="121"/>
    </location>
</feature>
<protein>
    <recommendedName>
        <fullName evidence="8">GATA-type domain-containing protein</fullName>
    </recommendedName>
</protein>
<organism evidence="9 10">
    <name type="scientific">Tieghemiomyces parasiticus</name>
    <dbReference type="NCBI Taxonomy" id="78921"/>
    <lineage>
        <taxon>Eukaryota</taxon>
        <taxon>Fungi</taxon>
        <taxon>Fungi incertae sedis</taxon>
        <taxon>Zoopagomycota</taxon>
        <taxon>Kickxellomycotina</taxon>
        <taxon>Dimargaritomycetes</taxon>
        <taxon>Dimargaritales</taxon>
        <taxon>Dimargaritaceae</taxon>
        <taxon>Tieghemiomyces</taxon>
    </lineage>
</organism>